<accession>A0A0R0AAU7</accession>
<organism evidence="1 2">
    <name type="scientific">Stenotrophomonas pictorum JCM 9942</name>
    <dbReference type="NCBI Taxonomy" id="1236960"/>
    <lineage>
        <taxon>Bacteria</taxon>
        <taxon>Pseudomonadati</taxon>
        <taxon>Pseudomonadota</taxon>
        <taxon>Gammaproteobacteria</taxon>
        <taxon>Lysobacterales</taxon>
        <taxon>Lysobacteraceae</taxon>
        <taxon>Stenotrophomonas</taxon>
    </lineage>
</organism>
<name>A0A0R0AAU7_9GAMM</name>
<sequence>MGGLPKDVQAGIASGFVEYTKTSATAAIPEAEFKASVKAVSAAPTTYRVTDIAAKAVGSFVRNGTVLQAPLAQIPSGWISRLVLTNTSGLARPYSITLMNVENETAVTPGTLTGTIPANGTKVIDDLKTVFTGNNRATIVVNVAGPDKSIQGLYQIVNPTSGSISNHALIRPGTN</sequence>
<dbReference type="RefSeq" id="WP_145974304.1">
    <property type="nucleotide sequence ID" value="NZ_LLXS01000021.1"/>
</dbReference>
<dbReference type="Proteomes" id="UP000050836">
    <property type="component" value="Unassembled WGS sequence"/>
</dbReference>
<keyword evidence="2" id="KW-1185">Reference proteome</keyword>
<evidence type="ECO:0000313" key="1">
    <source>
        <dbReference type="EMBL" id="KRG42086.1"/>
    </source>
</evidence>
<dbReference type="AlphaFoldDB" id="A0A0R0AAU7"/>
<proteinExistence type="predicted"/>
<protein>
    <submittedName>
        <fullName evidence="1">Uncharacterized protein</fullName>
    </submittedName>
</protein>
<evidence type="ECO:0000313" key="2">
    <source>
        <dbReference type="Proteomes" id="UP000050836"/>
    </source>
</evidence>
<dbReference type="EMBL" id="LLXS01000021">
    <property type="protein sequence ID" value="KRG42086.1"/>
    <property type="molecule type" value="Genomic_DNA"/>
</dbReference>
<comment type="caution">
    <text evidence="1">The sequence shown here is derived from an EMBL/GenBank/DDBJ whole genome shotgun (WGS) entry which is preliminary data.</text>
</comment>
<gene>
    <name evidence="1" type="ORF">ARC78_10445</name>
</gene>
<reference evidence="1 2" key="1">
    <citation type="submission" date="2015-10" db="EMBL/GenBank/DDBJ databases">
        <title>Genome sequencing and analysis of members of genus Stenotrophomonas.</title>
        <authorList>
            <person name="Patil P.P."/>
            <person name="Midha S."/>
            <person name="Patil P.B."/>
        </authorList>
    </citation>
    <scope>NUCLEOTIDE SEQUENCE [LARGE SCALE GENOMIC DNA]</scope>
    <source>
        <strain evidence="1 2">JCM 9942</strain>
    </source>
</reference>